<evidence type="ECO:0000313" key="3">
    <source>
        <dbReference type="EMBL" id="KAF0694042.1"/>
    </source>
</evidence>
<dbReference type="Gene3D" id="1.10.510.10">
    <property type="entry name" value="Transferase(Phosphotransferase) domain 1"/>
    <property type="match status" value="1"/>
</dbReference>
<dbReference type="GO" id="GO:0005524">
    <property type="term" value="F:ATP binding"/>
    <property type="evidence" value="ECO:0007669"/>
    <property type="project" value="InterPro"/>
</dbReference>
<dbReference type="AlphaFoldDB" id="A0A6A4YB51"/>
<dbReference type="PROSITE" id="PS50088">
    <property type="entry name" value="ANK_REPEAT"/>
    <property type="match status" value="1"/>
</dbReference>
<dbReference type="PANTHER" id="PTHR24157:SF3">
    <property type="entry name" value="ANKYRIN REPEAT, SAM AND BASIC LEUCINE ZIPPER DOMAIN-CONTAINING PROTEIN 1"/>
    <property type="match status" value="1"/>
</dbReference>
<keyword evidence="1" id="KW-0040">ANK repeat</keyword>
<dbReference type="PROSITE" id="PS50297">
    <property type="entry name" value="ANK_REP_REGION"/>
    <property type="match status" value="1"/>
</dbReference>
<dbReference type="InterPro" id="IPR036770">
    <property type="entry name" value="Ankyrin_rpt-contain_sf"/>
</dbReference>
<dbReference type="Gene3D" id="1.25.40.20">
    <property type="entry name" value="Ankyrin repeat-containing domain"/>
    <property type="match status" value="1"/>
</dbReference>
<dbReference type="EMBL" id="VJMH01005613">
    <property type="protein sequence ID" value="KAF0694042.1"/>
    <property type="molecule type" value="Genomic_DNA"/>
</dbReference>
<dbReference type="PROSITE" id="PS50011">
    <property type="entry name" value="PROTEIN_KINASE_DOM"/>
    <property type="match status" value="1"/>
</dbReference>
<accession>A0A6A4YB51</accession>
<dbReference type="SUPFAM" id="SSF56112">
    <property type="entry name" value="Protein kinase-like (PK-like)"/>
    <property type="match status" value="1"/>
</dbReference>
<reference evidence="3" key="1">
    <citation type="submission" date="2019-06" db="EMBL/GenBank/DDBJ databases">
        <title>Genomics analysis of Aphanomyces spp. identifies a new class of oomycete effector associated with host adaptation.</title>
        <authorList>
            <person name="Gaulin E."/>
        </authorList>
    </citation>
    <scope>NUCLEOTIDE SEQUENCE</scope>
    <source>
        <strain evidence="3">CBS 578.67</strain>
    </source>
</reference>
<evidence type="ECO:0000256" key="1">
    <source>
        <dbReference type="PROSITE-ProRule" id="PRU00023"/>
    </source>
</evidence>
<dbReference type="SMART" id="SM00248">
    <property type="entry name" value="ANK"/>
    <property type="match status" value="3"/>
</dbReference>
<dbReference type="InterPro" id="IPR002110">
    <property type="entry name" value="Ankyrin_rpt"/>
</dbReference>
<feature type="domain" description="Protein kinase" evidence="2">
    <location>
        <begin position="64"/>
        <end position="322"/>
    </location>
</feature>
<feature type="non-terminal residue" evidence="3">
    <location>
        <position position="1"/>
    </location>
</feature>
<comment type="caution">
    <text evidence="3">The sequence shown here is derived from an EMBL/GenBank/DDBJ whole genome shotgun (WGS) entry which is preliminary data.</text>
</comment>
<dbReference type="GO" id="GO:0071546">
    <property type="term" value="C:pi-body"/>
    <property type="evidence" value="ECO:0007669"/>
    <property type="project" value="TreeGrafter"/>
</dbReference>
<dbReference type="OrthoDB" id="66170at2759"/>
<gene>
    <name evidence="3" type="ORF">As57867_014992</name>
</gene>
<dbReference type="GO" id="GO:0004672">
    <property type="term" value="F:protein kinase activity"/>
    <property type="evidence" value="ECO:0007669"/>
    <property type="project" value="InterPro"/>
</dbReference>
<evidence type="ECO:0000259" key="2">
    <source>
        <dbReference type="PROSITE" id="PS50011"/>
    </source>
</evidence>
<dbReference type="SUPFAM" id="SSF48403">
    <property type="entry name" value="Ankyrin repeat"/>
    <property type="match status" value="1"/>
</dbReference>
<dbReference type="Pfam" id="PF12796">
    <property type="entry name" value="Ank_2"/>
    <property type="match status" value="1"/>
</dbReference>
<protein>
    <recommendedName>
        <fullName evidence="2">Protein kinase domain-containing protein</fullName>
    </recommendedName>
</protein>
<dbReference type="InterPro" id="IPR000719">
    <property type="entry name" value="Prot_kinase_dom"/>
</dbReference>
<organism evidence="3">
    <name type="scientific">Aphanomyces stellatus</name>
    <dbReference type="NCBI Taxonomy" id="120398"/>
    <lineage>
        <taxon>Eukaryota</taxon>
        <taxon>Sar</taxon>
        <taxon>Stramenopiles</taxon>
        <taxon>Oomycota</taxon>
        <taxon>Saprolegniomycetes</taxon>
        <taxon>Saprolegniales</taxon>
        <taxon>Verrucalvaceae</taxon>
        <taxon>Aphanomyces</taxon>
    </lineage>
</organism>
<feature type="repeat" description="ANK" evidence="1">
    <location>
        <begin position="72"/>
        <end position="104"/>
    </location>
</feature>
<dbReference type="InterPro" id="IPR011009">
    <property type="entry name" value="Kinase-like_dom_sf"/>
</dbReference>
<sequence length="322" mass="35574">KCTPLIAAAEGNFKPVVEDLLKRGADGNFQLPLYALRTGATALIQAARTGCADIVKTLVAYRSMDGTGPINRGETALFLAVKEQHIEVVCILLDAGADTEFDYMVDDDSEQDDFQVIKMSTILQVAKSGKSPLNDIAKLLQIRTSTITDFANLIKYIKSFPPDKSWRTFEAYNLFAEVVATCNNSIFTASSDHDMSVLVAKLTEGHNSIFFKVLNSDAAAMHLVRAVRWGPVSINGVDCFAVVMERGKENCKDLLSFLTGDNRVRCLEDVVTSVAFLHSRGFLHGDLKLENVVRFHYGTFFVYKLIDFDHTVELGYSPVLPT</sequence>
<name>A0A6A4YB51_9STRA</name>
<proteinExistence type="predicted"/>
<dbReference type="PANTHER" id="PTHR24157">
    <property type="entry name" value="ANKYRIN REPEAT, SAM AND BASIC LEUCINE ZIPPER DOMAIN-CONTAINING PROTEIN 1"/>
    <property type="match status" value="1"/>
</dbReference>